<proteinExistence type="inferred from homology"/>
<comment type="similarity">
    <text evidence="1 3">Belongs to the UDP-glycosyltransferase family.</text>
</comment>
<evidence type="ECO:0000313" key="6">
    <source>
        <dbReference type="EMBL" id="KAL2492755.1"/>
    </source>
</evidence>
<dbReference type="EC" id="2.4.1.-" evidence="4"/>
<evidence type="ECO:0000256" key="1">
    <source>
        <dbReference type="ARBA" id="ARBA00009995"/>
    </source>
</evidence>
<dbReference type="Gene3D" id="3.40.50.2000">
    <property type="entry name" value="Glycogen Phosphorylase B"/>
    <property type="match status" value="2"/>
</dbReference>
<name>A0ABD1RWD5_9LAMI</name>
<dbReference type="PANTHER" id="PTHR48048:SF35">
    <property type="entry name" value="UDP-GLYCOSYLTRANSFERASES DOMAIN-CONTAINING PROTEIN"/>
    <property type="match status" value="1"/>
</dbReference>
<evidence type="ECO:0000256" key="3">
    <source>
        <dbReference type="RuleBase" id="RU003718"/>
    </source>
</evidence>
<dbReference type="AlphaFoldDB" id="A0ABD1RWD5"/>
<keyword evidence="5" id="KW-0175">Coiled coil</keyword>
<keyword evidence="7" id="KW-1185">Reference proteome</keyword>
<dbReference type="PROSITE" id="PS00375">
    <property type="entry name" value="UDPGT"/>
    <property type="match status" value="1"/>
</dbReference>
<dbReference type="Pfam" id="PF00201">
    <property type="entry name" value="UDPGT"/>
    <property type="match status" value="1"/>
</dbReference>
<feature type="coiled-coil region" evidence="5">
    <location>
        <begin position="422"/>
        <end position="456"/>
    </location>
</feature>
<evidence type="ECO:0000256" key="4">
    <source>
        <dbReference type="RuleBase" id="RU362057"/>
    </source>
</evidence>
<gene>
    <name evidence="6" type="ORF">Adt_28383</name>
</gene>
<protein>
    <recommendedName>
        <fullName evidence="4">Glycosyltransferase</fullName>
        <ecNumber evidence="4">2.4.1.-</ecNumber>
    </recommendedName>
</protein>
<dbReference type="GO" id="GO:0016757">
    <property type="term" value="F:glycosyltransferase activity"/>
    <property type="evidence" value="ECO:0007669"/>
    <property type="project" value="UniProtKB-KW"/>
</dbReference>
<dbReference type="PANTHER" id="PTHR48048">
    <property type="entry name" value="GLYCOSYLTRANSFERASE"/>
    <property type="match status" value="1"/>
</dbReference>
<evidence type="ECO:0000313" key="7">
    <source>
        <dbReference type="Proteomes" id="UP001604336"/>
    </source>
</evidence>
<dbReference type="InterPro" id="IPR050481">
    <property type="entry name" value="UDP-glycosyltransf_plant"/>
</dbReference>
<dbReference type="InterPro" id="IPR002213">
    <property type="entry name" value="UDP_glucos_trans"/>
</dbReference>
<evidence type="ECO:0000256" key="2">
    <source>
        <dbReference type="ARBA" id="ARBA00022679"/>
    </source>
</evidence>
<dbReference type="EMBL" id="JBFOLK010000008">
    <property type="protein sequence ID" value="KAL2492755.1"/>
    <property type="molecule type" value="Genomic_DNA"/>
</dbReference>
<organism evidence="6 7">
    <name type="scientific">Abeliophyllum distichum</name>
    <dbReference type="NCBI Taxonomy" id="126358"/>
    <lineage>
        <taxon>Eukaryota</taxon>
        <taxon>Viridiplantae</taxon>
        <taxon>Streptophyta</taxon>
        <taxon>Embryophyta</taxon>
        <taxon>Tracheophyta</taxon>
        <taxon>Spermatophyta</taxon>
        <taxon>Magnoliopsida</taxon>
        <taxon>eudicotyledons</taxon>
        <taxon>Gunneridae</taxon>
        <taxon>Pentapetalae</taxon>
        <taxon>asterids</taxon>
        <taxon>lamiids</taxon>
        <taxon>Lamiales</taxon>
        <taxon>Oleaceae</taxon>
        <taxon>Forsythieae</taxon>
        <taxon>Abeliophyllum</taxon>
    </lineage>
</organism>
<dbReference type="Proteomes" id="UP001604336">
    <property type="component" value="Unassembled WGS sequence"/>
</dbReference>
<evidence type="ECO:0000256" key="5">
    <source>
        <dbReference type="SAM" id="Coils"/>
    </source>
</evidence>
<reference evidence="7" key="1">
    <citation type="submission" date="2024-07" db="EMBL/GenBank/DDBJ databases">
        <title>Two chromosome-level genome assemblies of Korean endemic species Abeliophyllum distichum and Forsythia ovata (Oleaceae).</title>
        <authorList>
            <person name="Jang H."/>
        </authorList>
    </citation>
    <scope>NUCLEOTIDE SEQUENCE [LARGE SCALE GENOMIC DNA]</scope>
</reference>
<dbReference type="SUPFAM" id="SSF53756">
    <property type="entry name" value="UDP-Glycosyltransferase/glycogen phosphorylase"/>
    <property type="match status" value="1"/>
</dbReference>
<accession>A0ABD1RWD5</accession>
<dbReference type="CDD" id="cd03784">
    <property type="entry name" value="GT1_Gtf-like"/>
    <property type="match status" value="1"/>
</dbReference>
<sequence length="487" mass="54392">MESSRHLVFIPWPLMGHIQIVELAKLIIDREPRISVTVLLMQLPSYKDTVSSSFLDSLSATGSASTTTDRLKFLELPPANPTAEWNSKTRGYFVHNLVLSQKSNVEDFVKSHKPNVVGFVVDMLCTGMIDVAEKFQLPSYVFFASPASFLGSMLHFQTLQDEKNQDVTEFENSNLHVLIPSFENPVPANVLSDVLVDKDLWFGRFLDHARGYRKAKAIIVNTFEDLESYALSSFSTAYGRSMVPPVYSVGSILNRTPHPKDTDDSIMKWLDEQSAGSVVFLCFGSQGGLSADQVKELAGGLERSGCRFLWSLRRLSEKGKKAEFPSEYSDFGPVLPEGFLVRTAGVGKVVGWVPQVRVLSHPAVGGFVSHCGWNSVLESIWCGVPIGTWPLHAEQKMNAFQLVKELGLGVEICWDDEPIVTAEEIERGLRKLMEIEDEARKKVKEMEEKSRMSMEQDGSSYTSLGRLIHHIMTNYETGSSNQDESRP</sequence>
<dbReference type="InterPro" id="IPR035595">
    <property type="entry name" value="UDP_glycos_trans_CS"/>
</dbReference>
<keyword evidence="2 3" id="KW-0808">Transferase</keyword>
<keyword evidence="3" id="KW-0328">Glycosyltransferase</keyword>
<dbReference type="FunFam" id="3.40.50.2000:FF:000056">
    <property type="entry name" value="Glycosyltransferase"/>
    <property type="match status" value="1"/>
</dbReference>
<comment type="caution">
    <text evidence="6">The sequence shown here is derived from an EMBL/GenBank/DDBJ whole genome shotgun (WGS) entry which is preliminary data.</text>
</comment>